<comment type="caution">
    <text evidence="2">The sequence shown here is derived from an EMBL/GenBank/DDBJ whole genome shotgun (WGS) entry which is preliminary data.</text>
</comment>
<dbReference type="EMBL" id="BLXT01001714">
    <property type="protein sequence ID" value="GFN87520.1"/>
    <property type="molecule type" value="Genomic_DNA"/>
</dbReference>
<sequence length="182" mass="19989">MSPGLDTSFLGHGCSLAIKTSTYGTLLGWKGLKLSDLVTEAYLAFEPHLVSQTDSKCLSRGSVSIMNNLPHNRERLTADEVFTLVLNSESDEEQDFRADYPDSEPQSETSDDSDSEDSRSRLTVSDSGEGSRSGSTNRRGMQNVNTFRDDDNAAVDLDLDSNDLASGWSQNFVQRHLDVNSD</sequence>
<evidence type="ECO:0000313" key="2">
    <source>
        <dbReference type="EMBL" id="GFN87520.1"/>
    </source>
</evidence>
<protein>
    <submittedName>
        <fullName evidence="2">Uncharacterized protein</fullName>
    </submittedName>
</protein>
<evidence type="ECO:0000256" key="1">
    <source>
        <dbReference type="SAM" id="MobiDB-lite"/>
    </source>
</evidence>
<name>A0AAV3YYU4_9GAST</name>
<keyword evidence="3" id="KW-1185">Reference proteome</keyword>
<gene>
    <name evidence="2" type="ORF">PoB_001402600</name>
</gene>
<evidence type="ECO:0000313" key="3">
    <source>
        <dbReference type="Proteomes" id="UP000735302"/>
    </source>
</evidence>
<accession>A0AAV3YYU4</accession>
<feature type="compositionally biased region" description="Polar residues" evidence="1">
    <location>
        <begin position="121"/>
        <end position="146"/>
    </location>
</feature>
<dbReference type="Proteomes" id="UP000735302">
    <property type="component" value="Unassembled WGS sequence"/>
</dbReference>
<organism evidence="2 3">
    <name type="scientific">Plakobranchus ocellatus</name>
    <dbReference type="NCBI Taxonomy" id="259542"/>
    <lineage>
        <taxon>Eukaryota</taxon>
        <taxon>Metazoa</taxon>
        <taxon>Spiralia</taxon>
        <taxon>Lophotrochozoa</taxon>
        <taxon>Mollusca</taxon>
        <taxon>Gastropoda</taxon>
        <taxon>Heterobranchia</taxon>
        <taxon>Euthyneura</taxon>
        <taxon>Panpulmonata</taxon>
        <taxon>Sacoglossa</taxon>
        <taxon>Placobranchoidea</taxon>
        <taxon>Plakobranchidae</taxon>
        <taxon>Plakobranchus</taxon>
    </lineage>
</organism>
<feature type="region of interest" description="Disordered" evidence="1">
    <location>
        <begin position="90"/>
        <end position="153"/>
    </location>
</feature>
<reference evidence="2 3" key="1">
    <citation type="journal article" date="2021" name="Elife">
        <title>Chloroplast acquisition without the gene transfer in kleptoplastic sea slugs, Plakobranchus ocellatus.</title>
        <authorList>
            <person name="Maeda T."/>
            <person name="Takahashi S."/>
            <person name="Yoshida T."/>
            <person name="Shimamura S."/>
            <person name="Takaki Y."/>
            <person name="Nagai Y."/>
            <person name="Toyoda A."/>
            <person name="Suzuki Y."/>
            <person name="Arimoto A."/>
            <person name="Ishii H."/>
            <person name="Satoh N."/>
            <person name="Nishiyama T."/>
            <person name="Hasebe M."/>
            <person name="Maruyama T."/>
            <person name="Minagawa J."/>
            <person name="Obokata J."/>
            <person name="Shigenobu S."/>
        </authorList>
    </citation>
    <scope>NUCLEOTIDE SEQUENCE [LARGE SCALE GENOMIC DNA]</scope>
</reference>
<dbReference type="AlphaFoldDB" id="A0AAV3YYU4"/>
<proteinExistence type="predicted"/>